<gene>
    <name evidence="1" type="ORF">GON26_20560</name>
</gene>
<sequence length="288" mass="31851">MARSIANIQTDIIEALRADDTLKNSLTEITSTSKTSISRLITFVVATAIGVLEALFDQHKKEVDDKLANQKSGTLPWYRTMALRFQYGYDLVADEDYFDNQDHTTAQIEASKIVKYAAVNEAEESSRVIIKIAGESAGILAPINDDQREGFEAYIDEIKVAGVKVTVLNYKPDRLYLNILIKRNAMILDSSGMDKDTAKYPVKEAIQEFMKELPFDGDLRLSALVDKLQKVEGVLDATIVGAQSAWVDAAGPVDADGYSTPPQDIYISTIPKSGYFEIATFDNISYVV</sequence>
<name>A0A6I4NRK2_9FLAO</name>
<dbReference type="GO" id="GO:0016740">
    <property type="term" value="F:transferase activity"/>
    <property type="evidence" value="ECO:0007669"/>
    <property type="project" value="UniProtKB-KW"/>
</dbReference>
<comment type="caution">
    <text evidence="1">The sequence shown here is derived from an EMBL/GenBank/DDBJ whole genome shotgun (WGS) entry which is preliminary data.</text>
</comment>
<keyword evidence="1" id="KW-0808">Transferase</keyword>
<dbReference type="AlphaFoldDB" id="A0A6I4NRK2"/>
<reference evidence="1 2" key="1">
    <citation type="submission" date="2019-12" db="EMBL/GenBank/DDBJ databases">
        <authorList>
            <person name="Kim Y.S."/>
        </authorList>
    </citation>
    <scope>NUCLEOTIDE SEQUENCE [LARGE SCALE GENOMIC DNA]</scope>
    <source>
        <strain evidence="1 2">GA093</strain>
    </source>
</reference>
<dbReference type="Proteomes" id="UP000471501">
    <property type="component" value="Unassembled WGS sequence"/>
</dbReference>
<protein>
    <submittedName>
        <fullName evidence="1">Nucleotidyltransferase</fullName>
    </submittedName>
</protein>
<evidence type="ECO:0000313" key="2">
    <source>
        <dbReference type="Proteomes" id="UP000471501"/>
    </source>
</evidence>
<keyword evidence="2" id="KW-1185">Reference proteome</keyword>
<organism evidence="1 2">
    <name type="scientific">Flavobacterium hydrocarbonoxydans</name>
    <dbReference type="NCBI Taxonomy" id="2683249"/>
    <lineage>
        <taxon>Bacteria</taxon>
        <taxon>Pseudomonadati</taxon>
        <taxon>Bacteroidota</taxon>
        <taxon>Flavobacteriia</taxon>
        <taxon>Flavobacteriales</taxon>
        <taxon>Flavobacteriaceae</taxon>
        <taxon>Flavobacterium</taxon>
    </lineage>
</organism>
<dbReference type="RefSeq" id="WP_160376648.1">
    <property type="nucleotide sequence ID" value="NZ_WSTB01000018.1"/>
</dbReference>
<dbReference type="EMBL" id="WSTB01000018">
    <property type="protein sequence ID" value="MWB96761.1"/>
    <property type="molecule type" value="Genomic_DNA"/>
</dbReference>
<evidence type="ECO:0000313" key="1">
    <source>
        <dbReference type="EMBL" id="MWB96761.1"/>
    </source>
</evidence>
<proteinExistence type="predicted"/>
<accession>A0A6I4NRK2</accession>